<dbReference type="Pfam" id="PF14239">
    <property type="entry name" value="RRXRR"/>
    <property type="match status" value="1"/>
</dbReference>
<dbReference type="Pfam" id="PF14279">
    <property type="entry name" value="HNH_5"/>
    <property type="match status" value="1"/>
</dbReference>
<sequence length="441" mass="49581">MQRVLTLSSNRKPLMPCHPARARRLLREGRASVFRRQPFTIILNDRDDGNVQPVDCRLDPGSRTTGIALVAQGEHGDRLVWAGELTHRSAAIKQSLDSRRSLRRARRVRKTRYRKPRFDNRSRPQGWLAPSLSSRVAQTTTWVRRLTALTPVNAAQVETVRFDTQKLENPDIAGVEYQRGTLFGEELRQYLLTRHNHTCAYCRGQSNDPVLNRDHVLPKALGGTDRVANLVIACRTCNEAKDNIHPQRWIAQLSTSNRRVDRVRADNMARIWSGWRPSLKDAAAVNATRYATGNAVKTLIPDTRFDSGGRTAFNRKQQGHPKAHWVDAACVGERGSSVRISPQHQPLAIKATGWGSRQMQRVDRHGFPRTSTKGARNVQGFQTGDRVEAVVPKGRKAGRYVGRVAVRSSGSFNIQSANGVIQGINHRHCRVIHQADGYTYN</sequence>
<dbReference type="PANTHER" id="PTHR33877:SF2">
    <property type="entry name" value="OS07G0170200 PROTEIN"/>
    <property type="match status" value="1"/>
</dbReference>
<name>A0A540VAZ0_9GAMM</name>
<dbReference type="InterPro" id="IPR025938">
    <property type="entry name" value="RRXRR_dom"/>
</dbReference>
<dbReference type="InterPro" id="IPR003615">
    <property type="entry name" value="HNH_nuc"/>
</dbReference>
<gene>
    <name evidence="2" type="ORF">FKY71_18330</name>
</gene>
<dbReference type="InterPro" id="IPR047693">
    <property type="entry name" value="RNA-guided_IscB-like"/>
</dbReference>
<proteinExistence type="predicted"/>
<dbReference type="Proteomes" id="UP000315400">
    <property type="component" value="Unassembled WGS sequence"/>
</dbReference>
<evidence type="ECO:0000259" key="1">
    <source>
        <dbReference type="SMART" id="SM00507"/>
    </source>
</evidence>
<dbReference type="PANTHER" id="PTHR33877">
    <property type="entry name" value="SLL1193 PROTEIN"/>
    <property type="match status" value="1"/>
</dbReference>
<dbReference type="Gene3D" id="1.10.30.50">
    <property type="match status" value="1"/>
</dbReference>
<evidence type="ECO:0000313" key="3">
    <source>
        <dbReference type="Proteomes" id="UP000315400"/>
    </source>
</evidence>
<dbReference type="SMART" id="SM00507">
    <property type="entry name" value="HNHc"/>
    <property type="match status" value="1"/>
</dbReference>
<dbReference type="AlphaFoldDB" id="A0A540VAZ0"/>
<dbReference type="CDD" id="cd00085">
    <property type="entry name" value="HNHc"/>
    <property type="match status" value="1"/>
</dbReference>
<reference evidence="2 3" key="1">
    <citation type="submission" date="2019-06" db="EMBL/GenBank/DDBJ databases">
        <title>Metagenome assembled Genome of Spiribacter salinus SL48-SHIP from the microbial mat of Salt Lake 48 (Novosibirsk region, Russia).</title>
        <authorList>
            <person name="Shipova A."/>
            <person name="Rozanov A.S."/>
            <person name="Bryanskaya A.V."/>
            <person name="Peltek S.E."/>
        </authorList>
    </citation>
    <scope>NUCLEOTIDE SEQUENCE [LARGE SCALE GENOMIC DNA]</scope>
    <source>
        <strain evidence="2">SL48-SHIP-2</strain>
    </source>
</reference>
<accession>A0A540VAZ0</accession>
<dbReference type="GO" id="GO:0004519">
    <property type="term" value="F:endonuclease activity"/>
    <property type="evidence" value="ECO:0007669"/>
    <property type="project" value="UniProtKB-KW"/>
</dbReference>
<comment type="caution">
    <text evidence="2">The sequence shown here is derived from an EMBL/GenBank/DDBJ whole genome shotgun (WGS) entry which is preliminary data.</text>
</comment>
<dbReference type="InterPro" id="IPR052892">
    <property type="entry name" value="NA-targeting_endonuclease"/>
</dbReference>
<keyword evidence="2" id="KW-0540">Nuclease</keyword>
<organism evidence="2 3">
    <name type="scientific">Spiribacter salinus</name>
    <dbReference type="NCBI Taxonomy" id="1335746"/>
    <lineage>
        <taxon>Bacteria</taxon>
        <taxon>Pseudomonadati</taxon>
        <taxon>Pseudomonadota</taxon>
        <taxon>Gammaproteobacteria</taxon>
        <taxon>Chromatiales</taxon>
        <taxon>Ectothiorhodospiraceae</taxon>
        <taxon>Spiribacter</taxon>
    </lineage>
</organism>
<keyword evidence="2" id="KW-0378">Hydrolase</keyword>
<feature type="domain" description="HNH nuclease" evidence="1">
    <location>
        <begin position="186"/>
        <end position="239"/>
    </location>
</feature>
<keyword evidence="2" id="KW-0255">Endonuclease</keyword>
<dbReference type="EMBL" id="VIFK01000485">
    <property type="protein sequence ID" value="TQE93243.1"/>
    <property type="molecule type" value="Genomic_DNA"/>
</dbReference>
<evidence type="ECO:0000313" key="2">
    <source>
        <dbReference type="EMBL" id="TQE93243.1"/>
    </source>
</evidence>
<protein>
    <submittedName>
        <fullName evidence="2">HNH endonuclease</fullName>
    </submittedName>
</protein>
<dbReference type="InterPro" id="IPR029471">
    <property type="entry name" value="HNH_5"/>
</dbReference>
<dbReference type="NCBIfam" id="NF040563">
    <property type="entry name" value="guided_IscB"/>
    <property type="match status" value="1"/>
</dbReference>